<keyword evidence="4" id="KW-1185">Reference proteome</keyword>
<evidence type="ECO:0000313" key="4">
    <source>
        <dbReference type="Proteomes" id="UP001500984"/>
    </source>
</evidence>
<dbReference type="Gene3D" id="3.30.2310.20">
    <property type="entry name" value="RelE-like"/>
    <property type="match status" value="1"/>
</dbReference>
<evidence type="ECO:0008006" key="5">
    <source>
        <dbReference type="Google" id="ProtNLM"/>
    </source>
</evidence>
<dbReference type="EMBL" id="BAAAPZ010000001">
    <property type="protein sequence ID" value="GAA2087186.1"/>
    <property type="molecule type" value="Genomic_DNA"/>
</dbReference>
<name>A0ABN2WA04_9MICO</name>
<comment type="caution">
    <text evidence="3">The sequence shown here is derived from an EMBL/GenBank/DDBJ whole genome shotgun (WGS) entry which is preliminary data.</text>
</comment>
<sequence>MTYDVIRTRKFDKALSKLDRHVQRRILVKLYGLCTLEDPSVRCKPMTGPLEGLWHIRTGDYRTIIDIRRGELAIVALDTDHRSAIYEG</sequence>
<gene>
    <name evidence="3" type="ORF">GCM10009823_01440</name>
</gene>
<dbReference type="RefSeq" id="WP_344334404.1">
    <property type="nucleotide sequence ID" value="NZ_BAAAPZ010000001.1"/>
</dbReference>
<dbReference type="PANTHER" id="PTHR35601:SF1">
    <property type="entry name" value="TOXIN RELE"/>
    <property type="match status" value="1"/>
</dbReference>
<organism evidence="3 4">
    <name type="scientific">Brevibacterium salitolerans</name>
    <dbReference type="NCBI Taxonomy" id="1403566"/>
    <lineage>
        <taxon>Bacteria</taxon>
        <taxon>Bacillati</taxon>
        <taxon>Actinomycetota</taxon>
        <taxon>Actinomycetes</taxon>
        <taxon>Micrococcales</taxon>
        <taxon>Brevibacteriaceae</taxon>
        <taxon>Brevibacterium</taxon>
    </lineage>
</organism>
<dbReference type="PANTHER" id="PTHR35601">
    <property type="entry name" value="TOXIN RELE"/>
    <property type="match status" value="1"/>
</dbReference>
<dbReference type="InterPro" id="IPR035093">
    <property type="entry name" value="RelE/ParE_toxin_dom_sf"/>
</dbReference>
<dbReference type="Pfam" id="PF05016">
    <property type="entry name" value="ParE_toxin"/>
    <property type="match status" value="1"/>
</dbReference>
<keyword evidence="2" id="KW-1277">Toxin-antitoxin system</keyword>
<accession>A0ABN2WA04</accession>
<comment type="similarity">
    <text evidence="1">Belongs to the RelE toxin family.</text>
</comment>
<dbReference type="SUPFAM" id="SSF143011">
    <property type="entry name" value="RelE-like"/>
    <property type="match status" value="1"/>
</dbReference>
<evidence type="ECO:0000256" key="1">
    <source>
        <dbReference type="ARBA" id="ARBA00006226"/>
    </source>
</evidence>
<proteinExistence type="inferred from homology"/>
<reference evidence="3 4" key="1">
    <citation type="journal article" date="2019" name="Int. J. Syst. Evol. Microbiol.">
        <title>The Global Catalogue of Microorganisms (GCM) 10K type strain sequencing project: providing services to taxonomists for standard genome sequencing and annotation.</title>
        <authorList>
            <consortium name="The Broad Institute Genomics Platform"/>
            <consortium name="The Broad Institute Genome Sequencing Center for Infectious Disease"/>
            <person name="Wu L."/>
            <person name="Ma J."/>
        </authorList>
    </citation>
    <scope>NUCLEOTIDE SEQUENCE [LARGE SCALE GENOMIC DNA]</scope>
    <source>
        <strain evidence="3 4">JCM 15900</strain>
    </source>
</reference>
<evidence type="ECO:0000256" key="2">
    <source>
        <dbReference type="ARBA" id="ARBA00022649"/>
    </source>
</evidence>
<evidence type="ECO:0000313" key="3">
    <source>
        <dbReference type="EMBL" id="GAA2087186.1"/>
    </source>
</evidence>
<dbReference type="Proteomes" id="UP001500984">
    <property type="component" value="Unassembled WGS sequence"/>
</dbReference>
<dbReference type="InterPro" id="IPR007712">
    <property type="entry name" value="RelE/ParE_toxin"/>
</dbReference>
<protein>
    <recommendedName>
        <fullName evidence="5">Type II toxin-antitoxin system RelE/ParE family toxin</fullName>
    </recommendedName>
</protein>